<accession>A0ACC1SL24</accession>
<organism evidence="1 2">
    <name type="scientific">Fusarium decemcellulare</name>
    <dbReference type="NCBI Taxonomy" id="57161"/>
    <lineage>
        <taxon>Eukaryota</taxon>
        <taxon>Fungi</taxon>
        <taxon>Dikarya</taxon>
        <taxon>Ascomycota</taxon>
        <taxon>Pezizomycotina</taxon>
        <taxon>Sordariomycetes</taxon>
        <taxon>Hypocreomycetidae</taxon>
        <taxon>Hypocreales</taxon>
        <taxon>Nectriaceae</taxon>
        <taxon>Fusarium</taxon>
        <taxon>Fusarium decemcellulare species complex</taxon>
    </lineage>
</organism>
<sequence>MHTFTFSATPNITPAILSAPSTRAKVCVTPPDAYVDAVIQPGSSQSSSEGNWVAIVDSLPQATATSLQEEVFIQVQHHFLDKMVNLKPPKYVLASVAASLGGLANGLDTGCIGGIINMPQFKESVGHLSAFMLGFTVSLIMLTGVIPSVFAGHLADRFGRLKIIQAGSLAFIVGLILQGSATSIAQFSTGRAITGLGQGLFLGNISVYICEIAPATSRGMLSSMPQFMATAGVCWGYFLCYGSAKIASSMAWRLGFIFQGINATSLTLLCFLLPESPRWLLLHGRRPEALRALHRLQFSMVEAERDFLAASTEQRPSLSLWQGFILLFRRGYRARTILALFLLGMVQLSGIDGVVYYAPILFSQAGISSNTASFLASGVSAILMLVISIPALLFADKWGSLYAARAVHPDGAARWVVVVSVFVFGLTYCATWGIVGKIYASEIQPSNTRGAANCLAMSLSFLTNWIVAILTPILLDKSAFAAYFLFGGLALGTTAVLAAYMPETRGRSLENIQQAFHRPALKSLSHYLKAFTPEARQTARVHETRADAYEGVEMQPMTSGSLMPLDSAGRGLRVSMAST</sequence>
<reference evidence="1" key="1">
    <citation type="submission" date="2022-08" db="EMBL/GenBank/DDBJ databases">
        <title>Genome Sequence of Fusarium decemcellulare.</title>
        <authorList>
            <person name="Buettner E."/>
        </authorList>
    </citation>
    <scope>NUCLEOTIDE SEQUENCE</scope>
    <source>
        <strain evidence="1">Babe19</strain>
    </source>
</reference>
<evidence type="ECO:0000313" key="1">
    <source>
        <dbReference type="EMBL" id="KAJ3542017.1"/>
    </source>
</evidence>
<evidence type="ECO:0000313" key="2">
    <source>
        <dbReference type="Proteomes" id="UP001148629"/>
    </source>
</evidence>
<dbReference type="Proteomes" id="UP001148629">
    <property type="component" value="Unassembled WGS sequence"/>
</dbReference>
<keyword evidence="2" id="KW-1185">Reference proteome</keyword>
<comment type="caution">
    <text evidence="1">The sequence shown here is derived from an EMBL/GenBank/DDBJ whole genome shotgun (WGS) entry which is preliminary data.</text>
</comment>
<dbReference type="EMBL" id="JANRMS010000319">
    <property type="protein sequence ID" value="KAJ3542017.1"/>
    <property type="molecule type" value="Genomic_DNA"/>
</dbReference>
<gene>
    <name evidence="1" type="ORF">NM208_g4325</name>
</gene>
<proteinExistence type="predicted"/>
<protein>
    <submittedName>
        <fullName evidence="1">Uncharacterized protein</fullName>
    </submittedName>
</protein>
<name>A0ACC1SL24_9HYPO</name>